<evidence type="ECO:0000313" key="2">
    <source>
        <dbReference type="EMBL" id="MCD9640875.1"/>
    </source>
</evidence>
<feature type="compositionally biased region" description="Basic and acidic residues" evidence="1">
    <location>
        <begin position="8"/>
        <end position="18"/>
    </location>
</feature>
<organism evidence="2 3">
    <name type="scientific">Datura stramonium</name>
    <name type="common">Jimsonweed</name>
    <name type="synonym">Common thornapple</name>
    <dbReference type="NCBI Taxonomy" id="4076"/>
    <lineage>
        <taxon>Eukaryota</taxon>
        <taxon>Viridiplantae</taxon>
        <taxon>Streptophyta</taxon>
        <taxon>Embryophyta</taxon>
        <taxon>Tracheophyta</taxon>
        <taxon>Spermatophyta</taxon>
        <taxon>Magnoliopsida</taxon>
        <taxon>eudicotyledons</taxon>
        <taxon>Gunneridae</taxon>
        <taxon>Pentapetalae</taxon>
        <taxon>asterids</taxon>
        <taxon>lamiids</taxon>
        <taxon>Solanales</taxon>
        <taxon>Solanaceae</taxon>
        <taxon>Solanoideae</taxon>
        <taxon>Datureae</taxon>
        <taxon>Datura</taxon>
    </lineage>
</organism>
<evidence type="ECO:0000256" key="1">
    <source>
        <dbReference type="SAM" id="MobiDB-lite"/>
    </source>
</evidence>
<evidence type="ECO:0000313" key="3">
    <source>
        <dbReference type="Proteomes" id="UP000823775"/>
    </source>
</evidence>
<proteinExistence type="predicted"/>
<name>A0ABS8V493_DATST</name>
<dbReference type="EMBL" id="JACEIK010003226">
    <property type="protein sequence ID" value="MCD9640875.1"/>
    <property type="molecule type" value="Genomic_DNA"/>
</dbReference>
<sequence length="167" mass="19184">MAPKPSKGKGEDSSYHESKRSKRASEGPVMMRKKLFDYKLDMTQWELMTKPKELEGVHGPVLYVNERNAQINNMLSHFKNGWSEARKRLNIDYPAREHSRALCRVGPGFEEPLDDDVATEDEMAKVDFDIESSDAKEDCEIEDLLFPRHEIRGTGVLLSFFTLCFVV</sequence>
<feature type="region of interest" description="Disordered" evidence="1">
    <location>
        <begin position="1"/>
        <end position="27"/>
    </location>
</feature>
<comment type="caution">
    <text evidence="2">The sequence shown here is derived from an EMBL/GenBank/DDBJ whole genome shotgun (WGS) entry which is preliminary data.</text>
</comment>
<dbReference type="Proteomes" id="UP000823775">
    <property type="component" value="Unassembled WGS sequence"/>
</dbReference>
<protein>
    <submittedName>
        <fullName evidence="2">Uncharacterized protein</fullName>
    </submittedName>
</protein>
<keyword evidence="3" id="KW-1185">Reference proteome</keyword>
<gene>
    <name evidence="2" type="ORF">HAX54_026586</name>
</gene>
<reference evidence="2 3" key="1">
    <citation type="journal article" date="2021" name="BMC Genomics">
        <title>Datura genome reveals duplications of psychoactive alkaloid biosynthetic genes and high mutation rate following tissue culture.</title>
        <authorList>
            <person name="Rajewski A."/>
            <person name="Carter-House D."/>
            <person name="Stajich J."/>
            <person name="Litt A."/>
        </authorList>
    </citation>
    <scope>NUCLEOTIDE SEQUENCE [LARGE SCALE GENOMIC DNA]</scope>
    <source>
        <strain evidence="2">AR-01</strain>
    </source>
</reference>
<accession>A0ABS8V493</accession>